<feature type="domain" description="G" evidence="6">
    <location>
        <begin position="44"/>
        <end position="148"/>
    </location>
</feature>
<evidence type="ECO:0000256" key="5">
    <source>
        <dbReference type="ARBA" id="ARBA00023136"/>
    </source>
</evidence>
<reference evidence="7 8" key="1">
    <citation type="journal article" date="2014" name="Int. J. Syst. Evol. Microbiol.">
        <title>Oceanisphaera profunda sp. nov., a marine bacterium isolated from deep-sea sediment, and emended description of the genus Oceanisphaera.</title>
        <authorList>
            <person name="Xu Z."/>
            <person name="Zhang X.Y."/>
            <person name="Su H.N."/>
            <person name="Yu Z.C."/>
            <person name="Liu C."/>
            <person name="Li H."/>
            <person name="Chen X.L."/>
            <person name="Song X.Y."/>
            <person name="Xie B.B."/>
            <person name="Qin Q.L."/>
            <person name="Zhou B.C."/>
            <person name="Shi M."/>
            <person name="Huang Y."/>
            <person name="Zhang Y.Z."/>
        </authorList>
    </citation>
    <scope>NUCLEOTIDE SEQUENCE [LARGE SCALE GENOMIC DNA]</scope>
    <source>
        <strain evidence="7 8">SM1222</strain>
    </source>
</reference>
<organism evidence="7 8">
    <name type="scientific">Oceanisphaera profunda</name>
    <dbReference type="NCBI Taxonomy" id="1416627"/>
    <lineage>
        <taxon>Bacteria</taxon>
        <taxon>Pseudomonadati</taxon>
        <taxon>Pseudomonadota</taxon>
        <taxon>Gammaproteobacteria</taxon>
        <taxon>Aeromonadales</taxon>
        <taxon>Aeromonadaceae</taxon>
        <taxon>Oceanisphaera</taxon>
    </lineage>
</organism>
<evidence type="ECO:0000313" key="8">
    <source>
        <dbReference type="Proteomes" id="UP000243937"/>
    </source>
</evidence>
<evidence type="ECO:0000256" key="1">
    <source>
        <dbReference type="ARBA" id="ARBA00004370"/>
    </source>
</evidence>
<dbReference type="InterPro" id="IPR027094">
    <property type="entry name" value="Mitofusin_fam"/>
</dbReference>
<dbReference type="GO" id="GO:0016020">
    <property type="term" value="C:membrane"/>
    <property type="evidence" value="ECO:0007669"/>
    <property type="project" value="UniProtKB-SubCell"/>
</dbReference>
<dbReference type="InterPro" id="IPR027417">
    <property type="entry name" value="P-loop_NTPase"/>
</dbReference>
<dbReference type="RefSeq" id="WP_087037989.1">
    <property type="nucleotide sequence ID" value="NZ_CP021377.1"/>
</dbReference>
<dbReference type="GO" id="GO:0003924">
    <property type="term" value="F:GTPase activity"/>
    <property type="evidence" value="ECO:0007669"/>
    <property type="project" value="InterPro"/>
</dbReference>
<dbReference type="Pfam" id="PF01926">
    <property type="entry name" value="MMR_HSR1"/>
    <property type="match status" value="1"/>
</dbReference>
<keyword evidence="3" id="KW-0378">Hydrolase</keyword>
<keyword evidence="2" id="KW-0547">Nucleotide-binding</keyword>
<dbReference type="EMBL" id="CP021377">
    <property type="protein sequence ID" value="ART83432.1"/>
    <property type="molecule type" value="Genomic_DNA"/>
</dbReference>
<dbReference type="PANTHER" id="PTHR10465">
    <property type="entry name" value="TRANSMEMBRANE GTPASE FZO1"/>
    <property type="match status" value="1"/>
</dbReference>
<dbReference type="OrthoDB" id="238366at2"/>
<sequence>MSQNPVLQLFNQAAPLLQRYLSPDDVQQAAQNLTAKAQQSSPVIMLYGLFNAGKSTLINALIGDEVAPEGSVPTTAQVQAYYWRGYQILDSPGMDANQAHSATTQAQLLQSDVVIMVLNSRGATEEQASYQGILQLLAQGRQVLVVINNTDDVDVASGEVASITDAVRAQLVQQAVHYPANVQVHLYALPLLWLNARAGLNGKLQHKQALLDYSGLPVFERTLQQAIERTAKADLLRVQACQLQPLFSQALQGINEQTQPSKAACVAEQSLVLQQQQQLIQGQLFGVIQQQSRHLKPGLKAALQQPDTAEHYLVTLSAELGQALQRAFEQQLAPLAAQWEQAEMQLQANNALASVMPECDWPRDADNLFAEQGQLSKPQVAELVNSLSRQQIEQALAVAQKVLPNLFGKMAKNGAGPLADKLVIMKASPWLLVIQEMLGGVWRYYRSQQQQDEQVAQSTRYQQQLNDVVEQFAAQYSEQAERAVNECLTPIFANAQQWLTQQSNQQDTQLIDDQQQLANYQHQLAQLAA</sequence>
<evidence type="ECO:0000256" key="3">
    <source>
        <dbReference type="ARBA" id="ARBA00022801"/>
    </source>
</evidence>
<dbReference type="PANTHER" id="PTHR10465:SF0">
    <property type="entry name" value="SARCALUMENIN"/>
    <property type="match status" value="1"/>
</dbReference>
<comment type="subcellular location">
    <subcellularLocation>
        <location evidence="1">Membrane</location>
    </subcellularLocation>
</comment>
<dbReference type="SUPFAM" id="SSF52540">
    <property type="entry name" value="P-loop containing nucleoside triphosphate hydrolases"/>
    <property type="match status" value="1"/>
</dbReference>
<keyword evidence="4" id="KW-0342">GTP-binding</keyword>
<dbReference type="InterPro" id="IPR006073">
    <property type="entry name" value="GTP-bd"/>
</dbReference>
<dbReference type="GO" id="GO:0005525">
    <property type="term" value="F:GTP binding"/>
    <property type="evidence" value="ECO:0007669"/>
    <property type="project" value="UniProtKB-KW"/>
</dbReference>
<evidence type="ECO:0000256" key="4">
    <source>
        <dbReference type="ARBA" id="ARBA00023134"/>
    </source>
</evidence>
<proteinExistence type="predicted"/>
<gene>
    <name evidence="7" type="ORF">CBP31_13040</name>
</gene>
<protein>
    <recommendedName>
        <fullName evidence="6">G domain-containing protein</fullName>
    </recommendedName>
</protein>
<evidence type="ECO:0000256" key="2">
    <source>
        <dbReference type="ARBA" id="ARBA00022741"/>
    </source>
</evidence>
<keyword evidence="5" id="KW-0472">Membrane</keyword>
<dbReference type="Proteomes" id="UP000243937">
    <property type="component" value="Chromosome"/>
</dbReference>
<evidence type="ECO:0000259" key="6">
    <source>
        <dbReference type="Pfam" id="PF01926"/>
    </source>
</evidence>
<dbReference type="AlphaFoldDB" id="A0A1Y0D793"/>
<name>A0A1Y0D793_9GAMM</name>
<evidence type="ECO:0000313" key="7">
    <source>
        <dbReference type="EMBL" id="ART83432.1"/>
    </source>
</evidence>
<accession>A0A1Y0D793</accession>
<dbReference type="KEGG" id="opf:CBP31_13040"/>
<keyword evidence="8" id="KW-1185">Reference proteome</keyword>
<dbReference type="Gene3D" id="3.40.50.300">
    <property type="entry name" value="P-loop containing nucleotide triphosphate hydrolases"/>
    <property type="match status" value="1"/>
</dbReference>